<sequence>MLKVNEYFDGKVKSIALQTETLPATVGVMEPGEYEFGTSQKEVMTVISGAMDVLLPGESEWKTIAQGESFEIAANVKFGVRMAGQTAYFCTYE</sequence>
<name>A0ABS7ZS82_9GAMM</name>
<accession>A0ABS7ZS82</accession>
<dbReference type="PANTHER" id="PTHR36540:SF1">
    <property type="entry name" value="PYRIMIDINE_PURINE NUCLEOSIDE PHOSPHORYLASE"/>
    <property type="match status" value="1"/>
</dbReference>
<keyword evidence="5" id="KW-1185">Reference proteome</keyword>
<gene>
    <name evidence="3" type="primary">ppnP</name>
    <name evidence="4" type="ORF">I9W95_13535</name>
</gene>
<dbReference type="RefSeq" id="WP_225675788.1">
    <property type="nucleotide sequence ID" value="NZ_JAEDAH010000088.1"/>
</dbReference>
<evidence type="ECO:0000256" key="3">
    <source>
        <dbReference type="HAMAP-Rule" id="MF_01537"/>
    </source>
</evidence>
<dbReference type="InterPro" id="IPR014710">
    <property type="entry name" value="RmlC-like_jellyroll"/>
</dbReference>
<protein>
    <recommendedName>
        <fullName evidence="3">Pyrimidine/purine nucleoside phosphorylase</fullName>
        <ecNumber evidence="3">2.4.2.1</ecNumber>
        <ecNumber evidence="3">2.4.2.2</ecNumber>
    </recommendedName>
    <alternativeName>
        <fullName evidence="3">Adenosine phosphorylase</fullName>
    </alternativeName>
    <alternativeName>
        <fullName evidence="3">Cytidine phosphorylase</fullName>
    </alternativeName>
    <alternativeName>
        <fullName evidence="3">Guanosine phosphorylase</fullName>
    </alternativeName>
    <alternativeName>
        <fullName evidence="3">Inosine phosphorylase</fullName>
    </alternativeName>
    <alternativeName>
        <fullName evidence="3">Thymidine phosphorylase</fullName>
    </alternativeName>
    <alternativeName>
        <fullName evidence="3">Uridine phosphorylase</fullName>
    </alternativeName>
    <alternativeName>
        <fullName evidence="3">Xanthosine phosphorylase</fullName>
    </alternativeName>
</protein>
<dbReference type="CDD" id="cd20296">
    <property type="entry name" value="cupin_PpnP-like"/>
    <property type="match status" value="1"/>
</dbReference>
<comment type="caution">
    <text evidence="4">The sequence shown here is derived from an EMBL/GenBank/DDBJ whole genome shotgun (WGS) entry which is preliminary data.</text>
</comment>
<keyword evidence="1 3" id="KW-0328">Glycosyltransferase</keyword>
<dbReference type="Proteomes" id="UP000714380">
    <property type="component" value="Unassembled WGS sequence"/>
</dbReference>
<dbReference type="InterPro" id="IPR011051">
    <property type="entry name" value="RmlC_Cupin_sf"/>
</dbReference>
<dbReference type="PANTHER" id="PTHR36540">
    <property type="entry name" value="PYRIMIDINE/PURINE NUCLEOSIDE PHOSPHORYLASE"/>
    <property type="match status" value="1"/>
</dbReference>
<evidence type="ECO:0000313" key="4">
    <source>
        <dbReference type="EMBL" id="MCA6064631.1"/>
    </source>
</evidence>
<dbReference type="EC" id="2.4.2.1" evidence="3"/>
<organism evidence="4 5">
    <name type="scientific">Thalassolituus marinus</name>
    <dbReference type="NCBI Taxonomy" id="671053"/>
    <lineage>
        <taxon>Bacteria</taxon>
        <taxon>Pseudomonadati</taxon>
        <taxon>Pseudomonadota</taxon>
        <taxon>Gammaproteobacteria</taxon>
        <taxon>Oceanospirillales</taxon>
        <taxon>Oceanospirillaceae</taxon>
        <taxon>Thalassolituus</taxon>
    </lineage>
</organism>
<comment type="catalytic activity">
    <reaction evidence="3">
        <text>cytidine + phosphate = cytosine + alpha-D-ribose 1-phosphate</text>
        <dbReference type="Rhea" id="RHEA:52540"/>
        <dbReference type="ChEBI" id="CHEBI:16040"/>
        <dbReference type="ChEBI" id="CHEBI:17562"/>
        <dbReference type="ChEBI" id="CHEBI:43474"/>
        <dbReference type="ChEBI" id="CHEBI:57720"/>
        <dbReference type="EC" id="2.4.2.2"/>
    </reaction>
</comment>
<dbReference type="HAMAP" id="MF_01537">
    <property type="entry name" value="Nucleos_phosphorylase_PpnP"/>
    <property type="match status" value="1"/>
</dbReference>
<comment type="catalytic activity">
    <reaction evidence="3">
        <text>guanosine + phosphate = alpha-D-ribose 1-phosphate + guanine</text>
        <dbReference type="Rhea" id="RHEA:13233"/>
        <dbReference type="ChEBI" id="CHEBI:16235"/>
        <dbReference type="ChEBI" id="CHEBI:16750"/>
        <dbReference type="ChEBI" id="CHEBI:43474"/>
        <dbReference type="ChEBI" id="CHEBI:57720"/>
        <dbReference type="EC" id="2.4.2.1"/>
    </reaction>
</comment>
<comment type="catalytic activity">
    <reaction evidence="3">
        <text>uridine + phosphate = alpha-D-ribose 1-phosphate + uracil</text>
        <dbReference type="Rhea" id="RHEA:24388"/>
        <dbReference type="ChEBI" id="CHEBI:16704"/>
        <dbReference type="ChEBI" id="CHEBI:17568"/>
        <dbReference type="ChEBI" id="CHEBI:43474"/>
        <dbReference type="ChEBI" id="CHEBI:57720"/>
        <dbReference type="EC" id="2.4.2.2"/>
    </reaction>
</comment>
<dbReference type="EC" id="2.4.2.2" evidence="3"/>
<comment type="catalytic activity">
    <reaction evidence="3">
        <text>thymidine + phosphate = 2-deoxy-alpha-D-ribose 1-phosphate + thymine</text>
        <dbReference type="Rhea" id="RHEA:16037"/>
        <dbReference type="ChEBI" id="CHEBI:17748"/>
        <dbReference type="ChEBI" id="CHEBI:17821"/>
        <dbReference type="ChEBI" id="CHEBI:43474"/>
        <dbReference type="ChEBI" id="CHEBI:57259"/>
        <dbReference type="EC" id="2.4.2.2"/>
    </reaction>
</comment>
<comment type="catalytic activity">
    <reaction evidence="3">
        <text>inosine + phosphate = alpha-D-ribose 1-phosphate + hypoxanthine</text>
        <dbReference type="Rhea" id="RHEA:27646"/>
        <dbReference type="ChEBI" id="CHEBI:17368"/>
        <dbReference type="ChEBI" id="CHEBI:17596"/>
        <dbReference type="ChEBI" id="CHEBI:43474"/>
        <dbReference type="ChEBI" id="CHEBI:57720"/>
        <dbReference type="EC" id="2.4.2.1"/>
    </reaction>
</comment>
<dbReference type="Gene3D" id="2.60.120.10">
    <property type="entry name" value="Jelly Rolls"/>
    <property type="match status" value="1"/>
</dbReference>
<evidence type="ECO:0000256" key="2">
    <source>
        <dbReference type="ARBA" id="ARBA00022679"/>
    </source>
</evidence>
<reference evidence="4 5" key="1">
    <citation type="submission" date="2020-12" db="EMBL/GenBank/DDBJ databases">
        <title>Novel Thalassolituus-related marine hydrocarbonoclastic bacteria mediated algae-derived hydrocarbons mineralization in twilight zone of the northern South China Sea.</title>
        <authorList>
            <person name="Dong C."/>
        </authorList>
    </citation>
    <scope>NUCLEOTIDE SEQUENCE [LARGE SCALE GENOMIC DNA]</scope>
    <source>
        <strain evidence="4 5">IMCC1826</strain>
    </source>
</reference>
<proteinExistence type="inferred from homology"/>
<dbReference type="SUPFAM" id="SSF51182">
    <property type="entry name" value="RmlC-like cupins"/>
    <property type="match status" value="1"/>
</dbReference>
<dbReference type="Pfam" id="PF06865">
    <property type="entry name" value="Ppnp"/>
    <property type="match status" value="1"/>
</dbReference>
<dbReference type="EMBL" id="JAEDAH010000088">
    <property type="protein sequence ID" value="MCA6064631.1"/>
    <property type="molecule type" value="Genomic_DNA"/>
</dbReference>
<comment type="catalytic activity">
    <reaction evidence="3">
        <text>xanthosine + phosphate = alpha-D-ribose 1-phosphate + xanthine</text>
        <dbReference type="Rhea" id="RHEA:27638"/>
        <dbReference type="ChEBI" id="CHEBI:17712"/>
        <dbReference type="ChEBI" id="CHEBI:18107"/>
        <dbReference type="ChEBI" id="CHEBI:43474"/>
        <dbReference type="ChEBI" id="CHEBI:57720"/>
        <dbReference type="EC" id="2.4.2.1"/>
    </reaction>
</comment>
<evidence type="ECO:0000313" key="5">
    <source>
        <dbReference type="Proteomes" id="UP000714380"/>
    </source>
</evidence>
<comment type="catalytic activity">
    <reaction evidence="3">
        <text>a purine D-ribonucleoside + phosphate = a purine nucleobase + alpha-D-ribose 1-phosphate</text>
        <dbReference type="Rhea" id="RHEA:19805"/>
        <dbReference type="ChEBI" id="CHEBI:26386"/>
        <dbReference type="ChEBI" id="CHEBI:43474"/>
        <dbReference type="ChEBI" id="CHEBI:57720"/>
        <dbReference type="ChEBI" id="CHEBI:142355"/>
        <dbReference type="EC" id="2.4.2.1"/>
    </reaction>
</comment>
<evidence type="ECO:0000256" key="1">
    <source>
        <dbReference type="ARBA" id="ARBA00022676"/>
    </source>
</evidence>
<comment type="catalytic activity">
    <reaction evidence="3">
        <text>adenosine + phosphate = alpha-D-ribose 1-phosphate + adenine</text>
        <dbReference type="Rhea" id="RHEA:27642"/>
        <dbReference type="ChEBI" id="CHEBI:16335"/>
        <dbReference type="ChEBI" id="CHEBI:16708"/>
        <dbReference type="ChEBI" id="CHEBI:43474"/>
        <dbReference type="ChEBI" id="CHEBI:57720"/>
        <dbReference type="EC" id="2.4.2.1"/>
    </reaction>
</comment>
<comment type="function">
    <text evidence="3">Catalyzes the phosphorolysis of diverse nucleosides, yielding D-ribose 1-phosphate and the respective free bases. Can use uridine, adenosine, guanosine, cytidine, thymidine, inosine and xanthosine as substrates. Also catalyzes the reverse reactions.</text>
</comment>
<dbReference type="InterPro" id="IPR009664">
    <property type="entry name" value="Ppnp"/>
</dbReference>
<keyword evidence="2 3" id="KW-0808">Transferase</keyword>
<comment type="similarity">
    <text evidence="3">Belongs to the nucleoside phosphorylase PpnP family.</text>
</comment>